<proteinExistence type="predicted"/>
<dbReference type="EMBL" id="BGPR01000664">
    <property type="protein sequence ID" value="GBM30577.1"/>
    <property type="molecule type" value="Genomic_DNA"/>
</dbReference>
<evidence type="ECO:0000313" key="2">
    <source>
        <dbReference type="EMBL" id="GBM30577.1"/>
    </source>
</evidence>
<accession>A0A4Y2EPZ1</accession>
<feature type="region of interest" description="Disordered" evidence="1">
    <location>
        <begin position="39"/>
        <end position="70"/>
    </location>
</feature>
<reference evidence="2 3" key="1">
    <citation type="journal article" date="2019" name="Sci. Rep.">
        <title>Orb-weaving spider Araneus ventricosus genome elucidates the spidroin gene catalogue.</title>
        <authorList>
            <person name="Kono N."/>
            <person name="Nakamura H."/>
            <person name="Ohtoshi R."/>
            <person name="Moran D.A.P."/>
            <person name="Shinohara A."/>
            <person name="Yoshida Y."/>
            <person name="Fujiwara M."/>
            <person name="Mori M."/>
            <person name="Tomita M."/>
            <person name="Arakawa K."/>
        </authorList>
    </citation>
    <scope>NUCLEOTIDE SEQUENCE [LARGE SCALE GENOMIC DNA]</scope>
</reference>
<name>A0A4Y2EPZ1_ARAVE</name>
<evidence type="ECO:0000313" key="3">
    <source>
        <dbReference type="Proteomes" id="UP000499080"/>
    </source>
</evidence>
<gene>
    <name evidence="2" type="ORF">AVEN_27614_1</name>
</gene>
<dbReference type="AlphaFoldDB" id="A0A4Y2EPZ1"/>
<keyword evidence="3" id="KW-1185">Reference proteome</keyword>
<evidence type="ECO:0000256" key="1">
    <source>
        <dbReference type="SAM" id="MobiDB-lite"/>
    </source>
</evidence>
<comment type="caution">
    <text evidence="2">The sequence shown here is derived from an EMBL/GenBank/DDBJ whole genome shotgun (WGS) entry which is preliminary data.</text>
</comment>
<sequence length="147" mass="16582">MVPQYGLPAYIDNSIGGNKHRDRESEKEYTHVLLSNFQVSSSSSDSGSKLRGSHRHLDDETIRRNRPLKGFCQKPPPRSLLPYSQLAFSNLHPFIYVRVQSPSFSVLNGQVQQGDRVSGLFSTLLGFRGCVALLARIRGWCLDSRYI</sequence>
<dbReference type="Proteomes" id="UP000499080">
    <property type="component" value="Unassembled WGS sequence"/>
</dbReference>
<organism evidence="2 3">
    <name type="scientific">Araneus ventricosus</name>
    <name type="common">Orbweaver spider</name>
    <name type="synonym">Epeira ventricosa</name>
    <dbReference type="NCBI Taxonomy" id="182803"/>
    <lineage>
        <taxon>Eukaryota</taxon>
        <taxon>Metazoa</taxon>
        <taxon>Ecdysozoa</taxon>
        <taxon>Arthropoda</taxon>
        <taxon>Chelicerata</taxon>
        <taxon>Arachnida</taxon>
        <taxon>Araneae</taxon>
        <taxon>Araneomorphae</taxon>
        <taxon>Entelegynae</taxon>
        <taxon>Araneoidea</taxon>
        <taxon>Araneidae</taxon>
        <taxon>Araneus</taxon>
    </lineage>
</organism>
<protein>
    <submittedName>
        <fullName evidence="2">Uncharacterized protein</fullName>
    </submittedName>
</protein>